<proteinExistence type="inferred from homology"/>
<dbReference type="PANTHER" id="PTHR35344">
    <property type="entry name" value="GAS VESICLE STRUCTURAL PROTEIN 2-RELATED"/>
    <property type="match status" value="1"/>
</dbReference>
<dbReference type="GO" id="GO:0031411">
    <property type="term" value="C:gas vesicle"/>
    <property type="evidence" value="ECO:0007669"/>
    <property type="project" value="UniProtKB-SubCell"/>
</dbReference>
<organism evidence="5 6">
    <name type="scientific">Mesobacillus selenatarsenatis (strain DSM 18680 / JCM 14380 / FERM P-15431 / SF-1)</name>
    <dbReference type="NCBI Taxonomy" id="1321606"/>
    <lineage>
        <taxon>Bacteria</taxon>
        <taxon>Bacillati</taxon>
        <taxon>Bacillota</taxon>
        <taxon>Bacilli</taxon>
        <taxon>Bacillales</taxon>
        <taxon>Bacillaceae</taxon>
        <taxon>Mesobacillus</taxon>
    </lineage>
</organism>
<accession>A0A0A8X5F5</accession>
<keyword evidence="1" id="KW-0304">Gas vesicle</keyword>
<comment type="subcellular location">
    <subcellularLocation>
        <location evidence="2">Gas vesicle</location>
    </subcellularLocation>
</comment>
<dbReference type="EMBL" id="BASE01000058">
    <property type="protein sequence ID" value="GAM14469.1"/>
    <property type="molecule type" value="Genomic_DNA"/>
</dbReference>
<dbReference type="GO" id="GO:0005198">
    <property type="term" value="F:structural molecule activity"/>
    <property type="evidence" value="ECO:0007669"/>
    <property type="project" value="InterPro"/>
</dbReference>
<dbReference type="STRING" id="1321606.SAMD00020551_2620"/>
<dbReference type="PANTHER" id="PTHR35344:SF4">
    <property type="entry name" value="GAS VESICLE PROTEIN A1"/>
    <property type="match status" value="1"/>
</dbReference>
<protein>
    <submittedName>
        <fullName evidence="5">Putative gas vesicle synthesis protein</fullName>
    </submittedName>
</protein>
<dbReference type="InterPro" id="IPR018493">
    <property type="entry name" value="GvpA-like_CS"/>
</dbReference>
<dbReference type="Pfam" id="PF00741">
    <property type="entry name" value="Gas_vesicle"/>
    <property type="match status" value="1"/>
</dbReference>
<dbReference type="OrthoDB" id="532318at2"/>
<feature type="compositionally biased region" description="Basic and acidic residues" evidence="4">
    <location>
        <begin position="118"/>
        <end position="128"/>
    </location>
</feature>
<comment type="caution">
    <text evidence="5">The sequence shown here is derived from an EMBL/GenBank/DDBJ whole genome shotgun (WGS) entry which is preliminary data.</text>
</comment>
<keyword evidence="6" id="KW-1185">Reference proteome</keyword>
<dbReference type="GO" id="GO:0012506">
    <property type="term" value="C:vesicle membrane"/>
    <property type="evidence" value="ECO:0007669"/>
    <property type="project" value="InterPro"/>
</dbReference>
<evidence type="ECO:0000256" key="4">
    <source>
        <dbReference type="SAM" id="MobiDB-lite"/>
    </source>
</evidence>
<evidence type="ECO:0000256" key="1">
    <source>
        <dbReference type="ARBA" id="ARBA00022987"/>
    </source>
</evidence>
<dbReference type="PROSITE" id="PS00669">
    <property type="entry name" value="GAS_VESICLE_A_2"/>
    <property type="match status" value="1"/>
</dbReference>
<evidence type="ECO:0000313" key="5">
    <source>
        <dbReference type="EMBL" id="GAM14469.1"/>
    </source>
</evidence>
<reference evidence="5 6" key="1">
    <citation type="submission" date="2013-06" db="EMBL/GenBank/DDBJ databases">
        <title>Whole genome shotgun sequence of Bacillus selenatarsenatis SF-1.</title>
        <authorList>
            <person name="Kuroda M."/>
            <person name="Sei K."/>
            <person name="Yamashita M."/>
            <person name="Ike M."/>
        </authorList>
    </citation>
    <scope>NUCLEOTIDE SEQUENCE [LARGE SCALE GENOMIC DNA]</scope>
    <source>
        <strain evidence="5 6">SF-1</strain>
    </source>
</reference>
<comment type="similarity">
    <text evidence="3">Belongs to the gas vesicle GvpA family.</text>
</comment>
<evidence type="ECO:0000256" key="3">
    <source>
        <dbReference type="ARBA" id="ARBA00035646"/>
    </source>
</evidence>
<gene>
    <name evidence="5" type="ORF">SAMD00020551_2620</name>
</gene>
<dbReference type="AlphaFoldDB" id="A0A0A8X5F5"/>
<evidence type="ECO:0000313" key="6">
    <source>
        <dbReference type="Proteomes" id="UP000031014"/>
    </source>
</evidence>
<feature type="region of interest" description="Disordered" evidence="4">
    <location>
        <begin position="105"/>
        <end position="128"/>
    </location>
</feature>
<evidence type="ECO:0000256" key="2">
    <source>
        <dbReference type="ARBA" id="ARBA00035108"/>
    </source>
</evidence>
<dbReference type="RefSeq" id="WP_041966218.1">
    <property type="nucleotide sequence ID" value="NZ_BASE01000058.1"/>
</dbReference>
<sequence>MSYQHTPQSSNLLEVLEKILDKGVVIAGDIKISLADVDLLTIKIRLLVASVDKAKEIGMDWWETDPYYSTKSKRITREHEHIDLMEKVNRLEQLVEKQALMQQLSLPEKVPADQGKGSVDEQKLESNE</sequence>
<dbReference type="InterPro" id="IPR000638">
    <property type="entry name" value="Gas-vesicle_GvpA-like"/>
</dbReference>
<name>A0A0A8X5F5_MESS1</name>
<dbReference type="InterPro" id="IPR050530">
    <property type="entry name" value="GvpA"/>
</dbReference>
<dbReference type="Proteomes" id="UP000031014">
    <property type="component" value="Unassembled WGS sequence"/>
</dbReference>
<dbReference type="PROSITE" id="PS00234">
    <property type="entry name" value="GAS_VESICLE_A_1"/>
    <property type="match status" value="1"/>
</dbReference>